<organism evidence="1 2">
    <name type="scientific">Sorghum bicolor</name>
    <name type="common">Sorghum</name>
    <name type="synonym">Sorghum vulgare</name>
    <dbReference type="NCBI Taxonomy" id="4558"/>
    <lineage>
        <taxon>Eukaryota</taxon>
        <taxon>Viridiplantae</taxon>
        <taxon>Streptophyta</taxon>
        <taxon>Embryophyta</taxon>
        <taxon>Tracheophyta</taxon>
        <taxon>Spermatophyta</taxon>
        <taxon>Magnoliopsida</taxon>
        <taxon>Liliopsida</taxon>
        <taxon>Poales</taxon>
        <taxon>Poaceae</taxon>
        <taxon>PACMAD clade</taxon>
        <taxon>Panicoideae</taxon>
        <taxon>Andropogonodae</taxon>
        <taxon>Andropogoneae</taxon>
        <taxon>Sorghinae</taxon>
        <taxon>Sorghum</taxon>
    </lineage>
</organism>
<reference evidence="2" key="2">
    <citation type="journal article" date="2018" name="Plant J.">
        <title>The Sorghum bicolor reference genome: improved assembly, gene annotations, a transcriptome atlas, and signatures of genome organization.</title>
        <authorList>
            <person name="McCormick R.F."/>
            <person name="Truong S.K."/>
            <person name="Sreedasyam A."/>
            <person name="Jenkins J."/>
            <person name="Shu S."/>
            <person name="Sims D."/>
            <person name="Kennedy M."/>
            <person name="Amirebrahimi M."/>
            <person name="Weers B.D."/>
            <person name="McKinley B."/>
            <person name="Mattison A."/>
            <person name="Morishige D.T."/>
            <person name="Grimwood J."/>
            <person name="Schmutz J."/>
            <person name="Mullet J.E."/>
        </authorList>
    </citation>
    <scope>NUCLEOTIDE SEQUENCE [LARGE SCALE GENOMIC DNA]</scope>
    <source>
        <strain evidence="2">cv. BTx623</strain>
    </source>
</reference>
<dbReference type="EMBL" id="CM000760">
    <property type="protein sequence ID" value="KXG37636.1"/>
    <property type="molecule type" value="Genomic_DNA"/>
</dbReference>
<dbReference type="Gramene" id="KXG37636">
    <property type="protein sequence ID" value="KXG37636"/>
    <property type="gene ID" value="SORBI_3001G102000"/>
</dbReference>
<dbReference type="AlphaFoldDB" id="A0A1B6QI95"/>
<accession>A0A1B6QI95</accession>
<evidence type="ECO:0000313" key="1">
    <source>
        <dbReference type="EMBL" id="KXG37636.1"/>
    </source>
</evidence>
<keyword evidence="2" id="KW-1185">Reference proteome</keyword>
<evidence type="ECO:0000313" key="2">
    <source>
        <dbReference type="Proteomes" id="UP000000768"/>
    </source>
</evidence>
<proteinExistence type="predicted"/>
<dbReference type="InParanoid" id="A0A1B6QI95"/>
<reference evidence="1 2" key="1">
    <citation type="journal article" date="2009" name="Nature">
        <title>The Sorghum bicolor genome and the diversification of grasses.</title>
        <authorList>
            <person name="Paterson A.H."/>
            <person name="Bowers J.E."/>
            <person name="Bruggmann R."/>
            <person name="Dubchak I."/>
            <person name="Grimwood J."/>
            <person name="Gundlach H."/>
            <person name="Haberer G."/>
            <person name="Hellsten U."/>
            <person name="Mitros T."/>
            <person name="Poliakov A."/>
            <person name="Schmutz J."/>
            <person name="Spannagl M."/>
            <person name="Tang H."/>
            <person name="Wang X."/>
            <person name="Wicker T."/>
            <person name="Bharti A.K."/>
            <person name="Chapman J."/>
            <person name="Feltus F.A."/>
            <person name="Gowik U."/>
            <person name="Grigoriev I.V."/>
            <person name="Lyons E."/>
            <person name="Maher C.A."/>
            <person name="Martis M."/>
            <person name="Narechania A."/>
            <person name="Otillar R.P."/>
            <person name="Penning B.W."/>
            <person name="Salamov A.A."/>
            <person name="Wang Y."/>
            <person name="Zhang L."/>
            <person name="Carpita N.C."/>
            <person name="Freeling M."/>
            <person name="Gingle A.R."/>
            <person name="Hash C.T."/>
            <person name="Keller B."/>
            <person name="Klein P."/>
            <person name="Kresovich S."/>
            <person name="McCann M.C."/>
            <person name="Ming R."/>
            <person name="Peterson D.G."/>
            <person name="Mehboob-ur-Rahman"/>
            <person name="Ware D."/>
            <person name="Westhoff P."/>
            <person name="Mayer K.F."/>
            <person name="Messing J."/>
            <person name="Rokhsar D.S."/>
        </authorList>
    </citation>
    <scope>NUCLEOTIDE SEQUENCE [LARGE SCALE GENOMIC DNA]</scope>
    <source>
        <strain evidence="2">cv. BTx623</strain>
    </source>
</reference>
<sequence>MTLEGERSRSRVTTLHLDKGHVSRRRETLRRVVVTTPGRGVARERIHHEVVDEVTVRRCRKGARPREGSC</sequence>
<name>A0A1B6QI95_SORBI</name>
<dbReference type="Proteomes" id="UP000000768">
    <property type="component" value="Chromosome 1"/>
</dbReference>
<protein>
    <submittedName>
        <fullName evidence="1">Uncharacterized protein</fullName>
    </submittedName>
</protein>
<gene>
    <name evidence="1" type="ORF">SORBI_3001G102000</name>
</gene>